<protein>
    <submittedName>
        <fullName evidence="2">Uncharacterized protein</fullName>
    </submittedName>
</protein>
<dbReference type="AlphaFoldDB" id="A0A0S4IW14"/>
<dbReference type="EMBL" id="CYKH01000376">
    <property type="protein sequence ID" value="CUF65518.1"/>
    <property type="molecule type" value="Genomic_DNA"/>
</dbReference>
<keyword evidence="3" id="KW-1185">Reference proteome</keyword>
<evidence type="ECO:0000313" key="3">
    <source>
        <dbReference type="Proteomes" id="UP000051952"/>
    </source>
</evidence>
<gene>
    <name evidence="2" type="ORF">BSAL_64510</name>
</gene>
<feature type="region of interest" description="Disordered" evidence="1">
    <location>
        <begin position="108"/>
        <end position="134"/>
    </location>
</feature>
<accession>A0A0S4IW14</accession>
<dbReference type="VEuPathDB" id="TriTrypDB:BSAL_64510"/>
<reference evidence="3" key="1">
    <citation type="submission" date="2015-09" db="EMBL/GenBank/DDBJ databases">
        <authorList>
            <consortium name="Pathogen Informatics"/>
        </authorList>
    </citation>
    <scope>NUCLEOTIDE SEQUENCE [LARGE SCALE GENOMIC DNA]</scope>
    <source>
        <strain evidence="3">Lake Konstanz</strain>
    </source>
</reference>
<feature type="compositionally biased region" description="Polar residues" evidence="1">
    <location>
        <begin position="108"/>
        <end position="122"/>
    </location>
</feature>
<sequence>MSVVSSSSCDEREQELTRLLLSHLDCSHALDQQRDSEELNSSLRMIELSIAEQLAGKGAGSDSTTTAGGVGAALLDAPRLAAMAATLTNPSLLVGWGIRQPISSQAQQVAGPSGASSSTMTVQEALRSKHQNPAPLGAEALRTIAKQTPLRL</sequence>
<name>A0A0S4IW14_BODSA</name>
<evidence type="ECO:0000313" key="2">
    <source>
        <dbReference type="EMBL" id="CUF65518.1"/>
    </source>
</evidence>
<organism evidence="2 3">
    <name type="scientific">Bodo saltans</name>
    <name type="common">Flagellated protozoan</name>
    <dbReference type="NCBI Taxonomy" id="75058"/>
    <lineage>
        <taxon>Eukaryota</taxon>
        <taxon>Discoba</taxon>
        <taxon>Euglenozoa</taxon>
        <taxon>Kinetoplastea</taxon>
        <taxon>Metakinetoplastina</taxon>
        <taxon>Eubodonida</taxon>
        <taxon>Bodonidae</taxon>
        <taxon>Bodo</taxon>
    </lineage>
</organism>
<dbReference type="Proteomes" id="UP000051952">
    <property type="component" value="Unassembled WGS sequence"/>
</dbReference>
<evidence type="ECO:0000256" key="1">
    <source>
        <dbReference type="SAM" id="MobiDB-lite"/>
    </source>
</evidence>
<proteinExistence type="predicted"/>